<dbReference type="CDD" id="cd00796">
    <property type="entry name" value="INT_Rci_Hp1_C"/>
    <property type="match status" value="1"/>
</dbReference>
<dbReference type="InterPro" id="IPR013762">
    <property type="entry name" value="Integrase-like_cat_sf"/>
</dbReference>
<dbReference type="Proteomes" id="UP000705867">
    <property type="component" value="Unassembled WGS sequence"/>
</dbReference>
<dbReference type="InterPro" id="IPR002104">
    <property type="entry name" value="Integrase_catalytic"/>
</dbReference>
<evidence type="ECO:0000256" key="2">
    <source>
        <dbReference type="ARBA" id="ARBA00022908"/>
    </source>
</evidence>
<sequence>MAKGIYKQKGSDFYWIRYAGPDGKVIRESTKTTNFKEAQAKLEGQRRKVREGQEPERIKTIPNYTFSQLAEEYNKWCERQRSIRSKKGFVLQLVEKFGNVQLRYFNTKMIEQFQSERLLKGNRQVKQGDEWVCLPNKPATINRLLATIKHMFHKGYQWEMCTEETLKRVRQVKLLEENNRRLRYLSREECAALISKCKGTTRDIVITALNTGMRKGEILSLRWENVDLKHGFILLDRTKNGERREIPINDDLRSVLQGITRRLDVPYVFFDSVTGKPYQDVKRSFSTACEPVKYFV</sequence>
<reference evidence="8" key="1">
    <citation type="journal article" date="2021" name="bioRxiv">
        <title>Unraveling nitrogen, sulfur and carbon metabolic pathways and microbial community transcriptional responses to substrate deprivation and toxicity stresses in a bioreactor mimicking anoxic brackish coastal sediment conditions.</title>
        <authorList>
            <person name="Martins P.D."/>
            <person name="Echeveste M.J."/>
            <person name="Arshad A."/>
            <person name="Kurth J."/>
            <person name="Ouboter H."/>
            <person name="Jetten M.S.M."/>
            <person name="Welte C.U."/>
        </authorList>
    </citation>
    <scope>NUCLEOTIDE SEQUENCE</scope>
    <source>
        <strain evidence="8">MAG_39</strain>
    </source>
</reference>
<evidence type="ECO:0000259" key="6">
    <source>
        <dbReference type="PROSITE" id="PS51898"/>
    </source>
</evidence>
<dbReference type="InterPro" id="IPR050090">
    <property type="entry name" value="Tyrosine_recombinase_XerCD"/>
</dbReference>
<dbReference type="AlphaFoldDB" id="A0A953M279"/>
<dbReference type="GO" id="GO:0003677">
    <property type="term" value="F:DNA binding"/>
    <property type="evidence" value="ECO:0007669"/>
    <property type="project" value="UniProtKB-UniRule"/>
</dbReference>
<evidence type="ECO:0000256" key="4">
    <source>
        <dbReference type="ARBA" id="ARBA00023172"/>
    </source>
</evidence>
<dbReference type="EMBL" id="JAIOIV010000113">
    <property type="protein sequence ID" value="MBZ0157382.1"/>
    <property type="molecule type" value="Genomic_DNA"/>
</dbReference>
<dbReference type="Gene3D" id="1.10.443.10">
    <property type="entry name" value="Intergrase catalytic core"/>
    <property type="match status" value="1"/>
</dbReference>
<comment type="similarity">
    <text evidence="1">Belongs to the 'phage' integrase family.</text>
</comment>
<dbReference type="PANTHER" id="PTHR30349:SF64">
    <property type="entry name" value="PROPHAGE INTEGRASE INTD-RELATED"/>
    <property type="match status" value="1"/>
</dbReference>
<dbReference type="PROSITE" id="PS51898">
    <property type="entry name" value="TYR_RECOMBINASE"/>
    <property type="match status" value="1"/>
</dbReference>
<feature type="domain" description="Core-binding (CB)" evidence="7">
    <location>
        <begin position="64"/>
        <end position="156"/>
    </location>
</feature>
<dbReference type="PROSITE" id="PS51900">
    <property type="entry name" value="CB"/>
    <property type="match status" value="1"/>
</dbReference>
<evidence type="ECO:0000256" key="5">
    <source>
        <dbReference type="PROSITE-ProRule" id="PRU01248"/>
    </source>
</evidence>
<feature type="domain" description="Tyr recombinase" evidence="6">
    <location>
        <begin position="180"/>
        <end position="296"/>
    </location>
</feature>
<proteinExistence type="inferred from homology"/>
<dbReference type="InterPro" id="IPR044068">
    <property type="entry name" value="CB"/>
</dbReference>
<protein>
    <submittedName>
        <fullName evidence="8">Site-specific integrase</fullName>
    </submittedName>
</protein>
<keyword evidence="4" id="KW-0233">DNA recombination</keyword>
<reference evidence="8" key="2">
    <citation type="submission" date="2021-08" db="EMBL/GenBank/DDBJ databases">
        <authorList>
            <person name="Dalcin Martins P."/>
        </authorList>
    </citation>
    <scope>NUCLEOTIDE SEQUENCE</scope>
    <source>
        <strain evidence="8">MAG_39</strain>
    </source>
</reference>
<comment type="caution">
    <text evidence="8">The sequence shown here is derived from an EMBL/GenBank/DDBJ whole genome shotgun (WGS) entry which is preliminary data.</text>
</comment>
<dbReference type="InterPro" id="IPR010998">
    <property type="entry name" value="Integrase_recombinase_N"/>
</dbReference>
<dbReference type="InterPro" id="IPR011010">
    <property type="entry name" value="DNA_brk_join_enz"/>
</dbReference>
<gene>
    <name evidence="8" type="ORF">K8I29_14385</name>
</gene>
<evidence type="ECO:0000256" key="1">
    <source>
        <dbReference type="ARBA" id="ARBA00008857"/>
    </source>
</evidence>
<evidence type="ECO:0000313" key="9">
    <source>
        <dbReference type="Proteomes" id="UP000705867"/>
    </source>
</evidence>
<dbReference type="GO" id="GO:0015074">
    <property type="term" value="P:DNA integration"/>
    <property type="evidence" value="ECO:0007669"/>
    <property type="project" value="UniProtKB-KW"/>
</dbReference>
<dbReference type="Pfam" id="PF00589">
    <property type="entry name" value="Phage_integrase"/>
    <property type="match status" value="1"/>
</dbReference>
<dbReference type="SUPFAM" id="SSF56349">
    <property type="entry name" value="DNA breaking-rejoining enzymes"/>
    <property type="match status" value="1"/>
</dbReference>
<name>A0A953M279_9BACT</name>
<evidence type="ECO:0000259" key="7">
    <source>
        <dbReference type="PROSITE" id="PS51900"/>
    </source>
</evidence>
<accession>A0A953M279</accession>
<keyword evidence="3 5" id="KW-0238">DNA-binding</keyword>
<dbReference type="GO" id="GO:0006310">
    <property type="term" value="P:DNA recombination"/>
    <property type="evidence" value="ECO:0007669"/>
    <property type="project" value="UniProtKB-KW"/>
</dbReference>
<keyword evidence="2" id="KW-0229">DNA integration</keyword>
<evidence type="ECO:0000256" key="3">
    <source>
        <dbReference type="ARBA" id="ARBA00023125"/>
    </source>
</evidence>
<dbReference type="Gene3D" id="1.10.150.130">
    <property type="match status" value="1"/>
</dbReference>
<evidence type="ECO:0000313" key="8">
    <source>
        <dbReference type="EMBL" id="MBZ0157382.1"/>
    </source>
</evidence>
<organism evidence="8 9">
    <name type="scientific">Candidatus Nitrobium versatile</name>
    <dbReference type="NCBI Taxonomy" id="2884831"/>
    <lineage>
        <taxon>Bacteria</taxon>
        <taxon>Pseudomonadati</taxon>
        <taxon>Nitrospirota</taxon>
        <taxon>Nitrospiria</taxon>
        <taxon>Nitrospirales</taxon>
        <taxon>Nitrospiraceae</taxon>
        <taxon>Candidatus Nitrobium</taxon>
    </lineage>
</organism>
<dbReference type="PANTHER" id="PTHR30349">
    <property type="entry name" value="PHAGE INTEGRASE-RELATED"/>
    <property type="match status" value="1"/>
</dbReference>